<dbReference type="InterPro" id="IPR000182">
    <property type="entry name" value="GNAT_dom"/>
</dbReference>
<evidence type="ECO:0000313" key="3">
    <source>
        <dbReference type="Proteomes" id="UP000318521"/>
    </source>
</evidence>
<accession>A0A554A1J7</accession>
<comment type="caution">
    <text evidence="2">The sequence shown here is derived from an EMBL/GenBank/DDBJ whole genome shotgun (WGS) entry which is preliminary data.</text>
</comment>
<evidence type="ECO:0000259" key="1">
    <source>
        <dbReference type="PROSITE" id="PS51186"/>
    </source>
</evidence>
<proteinExistence type="predicted"/>
<name>A0A554A1J7_9BACI</name>
<dbReference type="PROSITE" id="PS51186">
    <property type="entry name" value="GNAT"/>
    <property type="match status" value="1"/>
</dbReference>
<dbReference type="GO" id="GO:0016747">
    <property type="term" value="F:acyltransferase activity, transferring groups other than amino-acyl groups"/>
    <property type="evidence" value="ECO:0007669"/>
    <property type="project" value="InterPro"/>
</dbReference>
<dbReference type="Proteomes" id="UP000318521">
    <property type="component" value="Unassembled WGS sequence"/>
</dbReference>
<dbReference type="SUPFAM" id="SSF55729">
    <property type="entry name" value="Acyl-CoA N-acyltransferases (Nat)"/>
    <property type="match status" value="1"/>
</dbReference>
<dbReference type="Pfam" id="PF00583">
    <property type="entry name" value="Acetyltransf_1"/>
    <property type="match status" value="1"/>
</dbReference>
<dbReference type="InterPro" id="IPR016181">
    <property type="entry name" value="Acyl_CoA_acyltransferase"/>
</dbReference>
<dbReference type="OrthoDB" id="9803772at2"/>
<dbReference type="CDD" id="cd04301">
    <property type="entry name" value="NAT_SF"/>
    <property type="match status" value="1"/>
</dbReference>
<protein>
    <submittedName>
        <fullName evidence="2">GNAT family N-acetyltransferase</fullName>
    </submittedName>
</protein>
<sequence length="174" mass="20071">MNYYNDGKLVIRPLIESDIPKLVEGFAAQKWQKPRELFEEYYRRQKRNEQKMILAEKNGEVAGYVTLLPSANPGPYAAQNFPEVVDFNVLIKYQRSGIGTKLMDVAEELATSYNRYVTLAVGLHYGYGAVQKMYVKRGYIPDGSGVWYKDQQLEQYAPCVNDDDLILYFIKALY</sequence>
<keyword evidence="3" id="KW-1185">Reference proteome</keyword>
<dbReference type="AlphaFoldDB" id="A0A554A1J7"/>
<gene>
    <name evidence="2" type="ORF">FN960_06665</name>
</gene>
<dbReference type="EMBL" id="VLXZ01000003">
    <property type="protein sequence ID" value="TSB47567.1"/>
    <property type="molecule type" value="Genomic_DNA"/>
</dbReference>
<evidence type="ECO:0000313" key="2">
    <source>
        <dbReference type="EMBL" id="TSB47567.1"/>
    </source>
</evidence>
<organism evidence="2 3">
    <name type="scientific">Alkalicoccobacillus porphyridii</name>
    <dbReference type="NCBI Taxonomy" id="2597270"/>
    <lineage>
        <taxon>Bacteria</taxon>
        <taxon>Bacillati</taxon>
        <taxon>Bacillota</taxon>
        <taxon>Bacilli</taxon>
        <taxon>Bacillales</taxon>
        <taxon>Bacillaceae</taxon>
        <taxon>Alkalicoccobacillus</taxon>
    </lineage>
</organism>
<reference evidence="2 3" key="1">
    <citation type="submission" date="2019-07" db="EMBL/GenBank/DDBJ databases">
        <authorList>
            <person name="Park Y.J."/>
            <person name="Jeong S.E."/>
            <person name="Jung H.S."/>
        </authorList>
    </citation>
    <scope>NUCLEOTIDE SEQUENCE [LARGE SCALE GENOMIC DNA]</scope>
    <source>
        <strain evidence="3">P16(2019)</strain>
    </source>
</reference>
<keyword evidence="2" id="KW-0808">Transferase</keyword>
<dbReference type="Gene3D" id="3.40.630.30">
    <property type="match status" value="1"/>
</dbReference>
<feature type="domain" description="N-acetyltransferase" evidence="1">
    <location>
        <begin position="9"/>
        <end position="158"/>
    </location>
</feature>